<dbReference type="RefSeq" id="WP_123221623.1">
    <property type="nucleotide sequence ID" value="NZ_RJSF01000007.1"/>
</dbReference>
<name>A0A3N0GW94_9ACTN</name>
<organism evidence="1 2">
    <name type="scientific">Nocardioides pocheonensis</name>
    <dbReference type="NCBI Taxonomy" id="661485"/>
    <lineage>
        <taxon>Bacteria</taxon>
        <taxon>Bacillati</taxon>
        <taxon>Actinomycetota</taxon>
        <taxon>Actinomycetes</taxon>
        <taxon>Propionibacteriales</taxon>
        <taxon>Nocardioidaceae</taxon>
        <taxon>Nocardioides</taxon>
    </lineage>
</organism>
<reference evidence="1 2" key="1">
    <citation type="submission" date="2018-11" db="EMBL/GenBank/DDBJ databases">
        <authorList>
            <person name="Li F."/>
        </authorList>
    </citation>
    <scope>NUCLEOTIDE SEQUENCE [LARGE SCALE GENOMIC DNA]</scope>
    <source>
        <strain evidence="1 2">Gsoil 818</strain>
    </source>
</reference>
<dbReference type="EMBL" id="RJSF01000007">
    <property type="protein sequence ID" value="RNM16733.1"/>
    <property type="molecule type" value="Genomic_DNA"/>
</dbReference>
<sequence>MAQDVHEDLAVEIARELELSGTSVRRVRAYPVQQAVDVSWAAKRAGRMIGEHVRTSVTPLSLREDGEVAVVAIVEQRRPTHDQ</sequence>
<protein>
    <submittedName>
        <fullName evidence="1">Uncharacterized protein</fullName>
    </submittedName>
</protein>
<evidence type="ECO:0000313" key="2">
    <source>
        <dbReference type="Proteomes" id="UP000279994"/>
    </source>
</evidence>
<evidence type="ECO:0000313" key="1">
    <source>
        <dbReference type="EMBL" id="RNM16733.1"/>
    </source>
</evidence>
<comment type="caution">
    <text evidence="1">The sequence shown here is derived from an EMBL/GenBank/DDBJ whole genome shotgun (WGS) entry which is preliminary data.</text>
</comment>
<gene>
    <name evidence="1" type="ORF">EFL26_04245</name>
</gene>
<proteinExistence type="predicted"/>
<dbReference type="AlphaFoldDB" id="A0A3N0GW94"/>
<keyword evidence="2" id="KW-1185">Reference proteome</keyword>
<dbReference type="Proteomes" id="UP000279994">
    <property type="component" value="Unassembled WGS sequence"/>
</dbReference>
<accession>A0A3N0GW94</accession>